<name>A0ABW0W1Q3_9BACL</name>
<dbReference type="InterPro" id="IPR051465">
    <property type="entry name" value="Cell_Envelope_Struct_Comp"/>
</dbReference>
<evidence type="ECO:0000313" key="2">
    <source>
        <dbReference type="EMBL" id="MFC5651922.1"/>
    </source>
</evidence>
<dbReference type="InterPro" id="IPR001119">
    <property type="entry name" value="SLH_dom"/>
</dbReference>
<reference evidence="3" key="1">
    <citation type="journal article" date="2019" name="Int. J. Syst. Evol. Microbiol.">
        <title>The Global Catalogue of Microorganisms (GCM) 10K type strain sequencing project: providing services to taxonomists for standard genome sequencing and annotation.</title>
        <authorList>
            <consortium name="The Broad Institute Genomics Platform"/>
            <consortium name="The Broad Institute Genome Sequencing Center for Infectious Disease"/>
            <person name="Wu L."/>
            <person name="Ma J."/>
        </authorList>
    </citation>
    <scope>NUCLEOTIDE SEQUENCE [LARGE SCALE GENOMIC DNA]</scope>
    <source>
        <strain evidence="3">CGMCC 1.3240</strain>
    </source>
</reference>
<accession>A0ABW0W1Q3</accession>
<dbReference type="EMBL" id="JBHSOW010000083">
    <property type="protein sequence ID" value="MFC5651922.1"/>
    <property type="molecule type" value="Genomic_DNA"/>
</dbReference>
<dbReference type="PANTHER" id="PTHR43308:SF5">
    <property type="entry name" value="S-LAYER PROTEIN _ PEPTIDOGLYCAN ENDO-BETA-N-ACETYLGLUCOSAMINIDASE"/>
    <property type="match status" value="1"/>
</dbReference>
<dbReference type="Pfam" id="PF00395">
    <property type="entry name" value="SLH"/>
    <property type="match status" value="2"/>
</dbReference>
<gene>
    <name evidence="2" type="ORF">ACFPYJ_22930</name>
</gene>
<proteinExistence type="predicted"/>
<feature type="domain" description="SLH" evidence="1">
    <location>
        <begin position="33"/>
        <end position="93"/>
    </location>
</feature>
<dbReference type="Proteomes" id="UP001596047">
    <property type="component" value="Unassembled WGS sequence"/>
</dbReference>
<dbReference type="RefSeq" id="WP_379190572.1">
    <property type="nucleotide sequence ID" value="NZ_JBHSOW010000083.1"/>
</dbReference>
<sequence>MRSAAIRTRKPNNSITRAEFVTIIVNAFHLELQDGKSFADTSTHWAKSAIATASSHGIVTGLSDSKFAPDEQITREQMAAIIVCAAKLSMVSDKITFKDSSDISGWANTSVATARANGLISGYVNGTFRPKANATRAEAATVILKAIKK</sequence>
<dbReference type="PANTHER" id="PTHR43308">
    <property type="entry name" value="OUTER MEMBRANE PROTEIN ALPHA-RELATED"/>
    <property type="match status" value="1"/>
</dbReference>
<dbReference type="PROSITE" id="PS51272">
    <property type="entry name" value="SLH"/>
    <property type="match status" value="2"/>
</dbReference>
<protein>
    <submittedName>
        <fullName evidence="2">S-layer homology domain-containing protein</fullName>
    </submittedName>
</protein>
<evidence type="ECO:0000259" key="1">
    <source>
        <dbReference type="PROSITE" id="PS51272"/>
    </source>
</evidence>
<comment type="caution">
    <text evidence="2">The sequence shown here is derived from an EMBL/GenBank/DDBJ whole genome shotgun (WGS) entry which is preliminary data.</text>
</comment>
<evidence type="ECO:0000313" key="3">
    <source>
        <dbReference type="Proteomes" id="UP001596047"/>
    </source>
</evidence>
<keyword evidence="3" id="KW-1185">Reference proteome</keyword>
<organism evidence="2 3">
    <name type="scientific">Paenibacillus solisilvae</name>
    <dbReference type="NCBI Taxonomy" id="2486751"/>
    <lineage>
        <taxon>Bacteria</taxon>
        <taxon>Bacillati</taxon>
        <taxon>Bacillota</taxon>
        <taxon>Bacilli</taxon>
        <taxon>Bacillales</taxon>
        <taxon>Paenibacillaceae</taxon>
        <taxon>Paenibacillus</taxon>
    </lineage>
</organism>
<feature type="domain" description="SLH" evidence="1">
    <location>
        <begin position="94"/>
        <end position="149"/>
    </location>
</feature>